<dbReference type="SUPFAM" id="SSF81901">
    <property type="entry name" value="HCP-like"/>
    <property type="match status" value="1"/>
</dbReference>
<dbReference type="SMART" id="SM00671">
    <property type="entry name" value="SEL1"/>
    <property type="match status" value="3"/>
</dbReference>
<dbReference type="InterPro" id="IPR011990">
    <property type="entry name" value="TPR-like_helical_dom_sf"/>
</dbReference>
<evidence type="ECO:0000256" key="6">
    <source>
        <dbReference type="SAM" id="MobiDB-lite"/>
    </source>
</evidence>
<keyword evidence="1" id="KW-0479">Metal-binding</keyword>
<reference evidence="8 9" key="1">
    <citation type="journal article" date="2012" name="Genome Biol.">
        <title>Genome and low-iron response of an oceanic diatom adapted to chronic iron limitation.</title>
        <authorList>
            <person name="Lommer M."/>
            <person name="Specht M."/>
            <person name="Roy A.S."/>
            <person name="Kraemer L."/>
            <person name="Andreson R."/>
            <person name="Gutowska M.A."/>
            <person name="Wolf J."/>
            <person name="Bergner S.V."/>
            <person name="Schilhabel M.B."/>
            <person name="Klostermeier U.C."/>
            <person name="Beiko R.G."/>
            <person name="Rosenstiel P."/>
            <person name="Hippler M."/>
            <person name="Laroche J."/>
        </authorList>
    </citation>
    <scope>NUCLEOTIDE SEQUENCE [LARGE SCALE GENOMIC DNA]</scope>
    <source>
        <strain evidence="8 9">CCMP1005</strain>
    </source>
</reference>
<accession>K0SMV3</accession>
<evidence type="ECO:0000256" key="1">
    <source>
        <dbReference type="ARBA" id="ARBA00022723"/>
    </source>
</evidence>
<gene>
    <name evidence="8" type="ORF">THAOC_11329</name>
</gene>
<comment type="similarity">
    <text evidence="4">Belongs to the sel-1 family.</text>
</comment>
<dbReference type="Pfam" id="PF01753">
    <property type="entry name" value="zf-MYND"/>
    <property type="match status" value="1"/>
</dbReference>
<feature type="region of interest" description="Disordered" evidence="6">
    <location>
        <begin position="1"/>
        <end position="36"/>
    </location>
</feature>
<comment type="caution">
    <text evidence="8">The sequence shown here is derived from an EMBL/GenBank/DDBJ whole genome shotgun (WGS) entry which is preliminary data.</text>
</comment>
<dbReference type="PROSITE" id="PS01360">
    <property type="entry name" value="ZF_MYND_1"/>
    <property type="match status" value="1"/>
</dbReference>
<dbReference type="InterPro" id="IPR050767">
    <property type="entry name" value="Sel1_AlgK"/>
</dbReference>
<dbReference type="Gene3D" id="6.10.140.2220">
    <property type="match status" value="1"/>
</dbReference>
<dbReference type="Gene3D" id="1.25.40.10">
    <property type="entry name" value="Tetratricopeptide repeat domain"/>
    <property type="match status" value="1"/>
</dbReference>
<protein>
    <recommendedName>
        <fullName evidence="7">MYND-type domain-containing protein</fullName>
    </recommendedName>
</protein>
<dbReference type="EMBL" id="AGNL01012887">
    <property type="protein sequence ID" value="EJK67613.1"/>
    <property type="molecule type" value="Genomic_DNA"/>
</dbReference>
<keyword evidence="3" id="KW-0862">Zinc</keyword>
<sequence length="307" mass="33452">MPCSLAAGPAAGGTSESSEATTTTRGARGPVAATQPKSEALKAQGIEDLFHSSCVPIVDEGDEVCANCGKHGSDIVKLKHCNACRIVKYCGVDCQKAHRKQHKKACRKRAAELKDEQLYSQGHERPEGSFCPICTLPIPLPMHEHSVFNVCCMKRICHGCDFAAKRRGMFDCSFCRTPLPETDADMLVMIQARVKKKDPEAIGNLAERYCGGMLGLQKNVRRAVDLWQEAAELGSTKALGQLGAAYYDGRGVQENKAKAVELWTKAAVQGQVESRHKLGCCEGERGNYDRAARHFMISAKNGVQRLT</sequence>
<dbReference type="Proteomes" id="UP000266841">
    <property type="component" value="Unassembled WGS sequence"/>
</dbReference>
<name>K0SMV3_THAOC</name>
<dbReference type="PANTHER" id="PTHR11102">
    <property type="entry name" value="SEL-1-LIKE PROTEIN"/>
    <property type="match status" value="1"/>
</dbReference>
<dbReference type="Pfam" id="PF08238">
    <property type="entry name" value="Sel1"/>
    <property type="match status" value="3"/>
</dbReference>
<dbReference type="PROSITE" id="PS50865">
    <property type="entry name" value="ZF_MYND_2"/>
    <property type="match status" value="1"/>
</dbReference>
<keyword evidence="2 5" id="KW-0863">Zinc-finger</keyword>
<evidence type="ECO:0000256" key="4">
    <source>
        <dbReference type="ARBA" id="ARBA00038101"/>
    </source>
</evidence>
<dbReference type="InterPro" id="IPR006597">
    <property type="entry name" value="Sel1-like"/>
</dbReference>
<evidence type="ECO:0000259" key="7">
    <source>
        <dbReference type="PROSITE" id="PS50865"/>
    </source>
</evidence>
<evidence type="ECO:0000313" key="9">
    <source>
        <dbReference type="Proteomes" id="UP000266841"/>
    </source>
</evidence>
<evidence type="ECO:0000313" key="8">
    <source>
        <dbReference type="EMBL" id="EJK67613.1"/>
    </source>
</evidence>
<feature type="compositionally biased region" description="Low complexity" evidence="6">
    <location>
        <begin position="1"/>
        <end position="34"/>
    </location>
</feature>
<dbReference type="AlphaFoldDB" id="K0SMV3"/>
<evidence type="ECO:0000256" key="2">
    <source>
        <dbReference type="ARBA" id="ARBA00022771"/>
    </source>
</evidence>
<evidence type="ECO:0000256" key="3">
    <source>
        <dbReference type="ARBA" id="ARBA00022833"/>
    </source>
</evidence>
<evidence type="ECO:0000256" key="5">
    <source>
        <dbReference type="PROSITE-ProRule" id="PRU00134"/>
    </source>
</evidence>
<organism evidence="8 9">
    <name type="scientific">Thalassiosira oceanica</name>
    <name type="common">Marine diatom</name>
    <dbReference type="NCBI Taxonomy" id="159749"/>
    <lineage>
        <taxon>Eukaryota</taxon>
        <taxon>Sar</taxon>
        <taxon>Stramenopiles</taxon>
        <taxon>Ochrophyta</taxon>
        <taxon>Bacillariophyta</taxon>
        <taxon>Coscinodiscophyceae</taxon>
        <taxon>Thalassiosirophycidae</taxon>
        <taxon>Thalassiosirales</taxon>
        <taxon>Thalassiosiraceae</taxon>
        <taxon>Thalassiosira</taxon>
    </lineage>
</organism>
<dbReference type="InterPro" id="IPR002893">
    <property type="entry name" value="Znf_MYND"/>
</dbReference>
<dbReference type="OrthoDB" id="2260164at2759"/>
<dbReference type="eggNOG" id="ENOG502SC8I">
    <property type="taxonomic scope" value="Eukaryota"/>
</dbReference>
<feature type="domain" description="MYND-type" evidence="7">
    <location>
        <begin position="65"/>
        <end position="106"/>
    </location>
</feature>
<dbReference type="PANTHER" id="PTHR11102:SF160">
    <property type="entry name" value="ERAD-ASSOCIATED E3 UBIQUITIN-PROTEIN LIGASE COMPONENT HRD3"/>
    <property type="match status" value="1"/>
</dbReference>
<proteinExistence type="inferred from homology"/>
<dbReference type="SUPFAM" id="SSF144232">
    <property type="entry name" value="HIT/MYND zinc finger-like"/>
    <property type="match status" value="1"/>
</dbReference>
<keyword evidence="9" id="KW-1185">Reference proteome</keyword>
<dbReference type="GO" id="GO:0008270">
    <property type="term" value="F:zinc ion binding"/>
    <property type="evidence" value="ECO:0007669"/>
    <property type="project" value="UniProtKB-KW"/>
</dbReference>